<dbReference type="InterPro" id="IPR019922">
    <property type="entry name" value="Lucif-like_OxRdatse_MSMEG_4141"/>
</dbReference>
<protein>
    <submittedName>
        <fullName evidence="3">F420-dependent oxidoreductase</fullName>
    </submittedName>
</protein>
<evidence type="ECO:0000256" key="1">
    <source>
        <dbReference type="ARBA" id="ARBA00023002"/>
    </source>
</evidence>
<comment type="caution">
    <text evidence="3">The sequence shown here is derived from an EMBL/GenBank/DDBJ whole genome shotgun (WGS) entry which is preliminary data.</text>
</comment>
<dbReference type="Proteomes" id="UP001519362">
    <property type="component" value="Unassembled WGS sequence"/>
</dbReference>
<dbReference type="InterPro" id="IPR036661">
    <property type="entry name" value="Luciferase-like_sf"/>
</dbReference>
<feature type="domain" description="Luciferase-like" evidence="2">
    <location>
        <begin position="23"/>
        <end position="242"/>
    </location>
</feature>
<dbReference type="NCBIfam" id="TIGR03620">
    <property type="entry name" value="F420_MSMEG_4141"/>
    <property type="match status" value="1"/>
</dbReference>
<keyword evidence="4" id="KW-1185">Reference proteome</keyword>
<accession>A0ABS4ZHB6</accession>
<dbReference type="InterPro" id="IPR011251">
    <property type="entry name" value="Luciferase-like_dom"/>
</dbReference>
<name>A0ABS4ZHB6_9MICO</name>
<keyword evidence="1" id="KW-0560">Oxidoreductase</keyword>
<sequence>MVTKKSFGSYGVWLMEDAWVPGTAAVAERLGYQTLWIGGSPAAPLETALHVLNETERVIVATGIVNIWQDDPVDIADAHLRISEEHPGRFVLGIGSGHREATPERVRPLAALQEYLEALDIAGIPQDELLLAALGDRTLSLAAERSIGAHPYLTVPEHTAHARSVIGPDALLAPELKVSLDDDQDTARARARATLERYFRLENYVGVLRRFGISEEEFADGGSDDLIDRVAANHTAEAAAIGVQAHLDAGADHVGIQPLGPDPLLTLERVADALGLTQEV</sequence>
<evidence type="ECO:0000313" key="4">
    <source>
        <dbReference type="Proteomes" id="UP001519362"/>
    </source>
</evidence>
<dbReference type="PANTHER" id="PTHR43244:SF1">
    <property type="entry name" value="5,10-METHYLENETETRAHYDROMETHANOPTERIN REDUCTASE"/>
    <property type="match status" value="1"/>
</dbReference>
<reference evidence="3 4" key="1">
    <citation type="submission" date="2021-03" db="EMBL/GenBank/DDBJ databases">
        <title>Sequencing the genomes of 1000 actinobacteria strains.</title>
        <authorList>
            <person name="Klenk H.-P."/>
        </authorList>
    </citation>
    <scope>NUCLEOTIDE SEQUENCE [LARGE SCALE GENOMIC DNA]</scope>
    <source>
        <strain evidence="3 4">DSM 24221</strain>
    </source>
</reference>
<evidence type="ECO:0000259" key="2">
    <source>
        <dbReference type="Pfam" id="PF00296"/>
    </source>
</evidence>
<dbReference type="PANTHER" id="PTHR43244">
    <property type="match status" value="1"/>
</dbReference>
<dbReference type="SUPFAM" id="SSF51679">
    <property type="entry name" value="Bacterial luciferase-like"/>
    <property type="match status" value="1"/>
</dbReference>
<dbReference type="Gene3D" id="3.20.20.30">
    <property type="entry name" value="Luciferase-like domain"/>
    <property type="match status" value="2"/>
</dbReference>
<dbReference type="RefSeq" id="WP_165135813.1">
    <property type="nucleotide sequence ID" value="NZ_CP049253.1"/>
</dbReference>
<proteinExistence type="predicted"/>
<evidence type="ECO:0000313" key="3">
    <source>
        <dbReference type="EMBL" id="MBP2436674.1"/>
    </source>
</evidence>
<organism evidence="3 4">
    <name type="scientific">Microbacterium amylolyticum</name>
    <dbReference type="NCBI Taxonomy" id="936337"/>
    <lineage>
        <taxon>Bacteria</taxon>
        <taxon>Bacillati</taxon>
        <taxon>Actinomycetota</taxon>
        <taxon>Actinomycetes</taxon>
        <taxon>Micrococcales</taxon>
        <taxon>Microbacteriaceae</taxon>
        <taxon>Microbacterium</taxon>
    </lineage>
</organism>
<gene>
    <name evidence="3" type="ORF">JOF34_001260</name>
</gene>
<dbReference type="Pfam" id="PF00296">
    <property type="entry name" value="Bac_luciferase"/>
    <property type="match status" value="1"/>
</dbReference>
<dbReference type="InterPro" id="IPR050564">
    <property type="entry name" value="F420-G6PD/mer"/>
</dbReference>
<dbReference type="EMBL" id="JAGIOL010000001">
    <property type="protein sequence ID" value="MBP2436674.1"/>
    <property type="molecule type" value="Genomic_DNA"/>
</dbReference>